<organism evidence="8 9">
    <name type="scientific">Microthlaspi erraticum</name>
    <dbReference type="NCBI Taxonomy" id="1685480"/>
    <lineage>
        <taxon>Eukaryota</taxon>
        <taxon>Viridiplantae</taxon>
        <taxon>Streptophyta</taxon>
        <taxon>Embryophyta</taxon>
        <taxon>Tracheophyta</taxon>
        <taxon>Spermatophyta</taxon>
        <taxon>Magnoliopsida</taxon>
        <taxon>eudicotyledons</taxon>
        <taxon>Gunneridae</taxon>
        <taxon>Pentapetalae</taxon>
        <taxon>rosids</taxon>
        <taxon>malvids</taxon>
        <taxon>Brassicales</taxon>
        <taxon>Brassicaceae</taxon>
        <taxon>Coluteocarpeae</taxon>
        <taxon>Microthlaspi</taxon>
    </lineage>
</organism>
<dbReference type="FunFam" id="1.10.1580.10:FF:000002">
    <property type="entry name" value="Guanine nucleotide-binding protein-like 3 (nucleolar)-like"/>
    <property type="match status" value="1"/>
</dbReference>
<accession>A0A6D2HRB5</accession>
<keyword evidence="9" id="KW-1185">Reference proteome</keyword>
<keyword evidence="3" id="KW-0175">Coiled coil</keyword>
<feature type="domain" description="CP-type G" evidence="7">
    <location>
        <begin position="138"/>
        <end position="322"/>
    </location>
</feature>
<evidence type="ECO:0000313" key="9">
    <source>
        <dbReference type="Proteomes" id="UP000467841"/>
    </source>
</evidence>
<dbReference type="GO" id="GO:0051239">
    <property type="term" value="P:regulation of multicellular organismal process"/>
    <property type="evidence" value="ECO:0007669"/>
    <property type="project" value="UniProtKB-ARBA"/>
</dbReference>
<feature type="compositionally biased region" description="Acidic residues" evidence="6">
    <location>
        <begin position="103"/>
        <end position="114"/>
    </location>
</feature>
<dbReference type="GO" id="GO:0050793">
    <property type="term" value="P:regulation of developmental process"/>
    <property type="evidence" value="ECO:0007669"/>
    <property type="project" value="UniProtKB-ARBA"/>
</dbReference>
<feature type="compositionally biased region" description="Basic residues" evidence="6">
    <location>
        <begin position="533"/>
        <end position="548"/>
    </location>
</feature>
<evidence type="ECO:0000259" key="7">
    <source>
        <dbReference type="PROSITE" id="PS51721"/>
    </source>
</evidence>
<dbReference type="InterPro" id="IPR014813">
    <property type="entry name" value="Gnl3_N_dom"/>
</dbReference>
<feature type="compositionally biased region" description="Acidic residues" evidence="6">
    <location>
        <begin position="487"/>
        <end position="507"/>
    </location>
</feature>
<dbReference type="Gene3D" id="1.10.1580.10">
    <property type="match status" value="1"/>
</dbReference>
<dbReference type="PANTHER" id="PTHR11089:SF30">
    <property type="entry name" value="GUANINE NUCLEOTIDE-BINDING PROTEIN-LIKE 3 HOMOLOG"/>
    <property type="match status" value="1"/>
</dbReference>
<dbReference type="PROSITE" id="PS51721">
    <property type="entry name" value="G_CP"/>
    <property type="match status" value="1"/>
</dbReference>
<reference evidence="8" key="1">
    <citation type="submission" date="2020-01" db="EMBL/GenBank/DDBJ databases">
        <authorList>
            <person name="Mishra B."/>
        </authorList>
    </citation>
    <scope>NUCLEOTIDE SEQUENCE [LARGE SCALE GENOMIC DNA]</scope>
</reference>
<dbReference type="Gene3D" id="3.40.50.300">
    <property type="entry name" value="P-loop containing nucleotide triphosphate hydrolases"/>
    <property type="match status" value="1"/>
</dbReference>
<proteinExistence type="predicted"/>
<dbReference type="SUPFAM" id="SSF52540">
    <property type="entry name" value="P-loop containing nucleoside triphosphate hydrolases"/>
    <property type="match status" value="1"/>
</dbReference>
<dbReference type="InterPro" id="IPR050755">
    <property type="entry name" value="TRAFAC_YlqF/YawG_RiboMat"/>
</dbReference>
<feature type="compositionally biased region" description="Basic and acidic residues" evidence="6">
    <location>
        <begin position="83"/>
        <end position="94"/>
    </location>
</feature>
<sequence>MVKRSKKSKSKRVTLKQKHKVLRKVKEHHKKKAKDAKKLGLNRKPRVEKDPGIPNDWPFKEQELQALEARRARALEEIEQKKVARKERAKENKANAKKRKLDGDDEDTMTEEGYGEGKRADDSIKVVNVRDNSERAFYKELVKVIELSDVILEVLDARDPLGTRCTDMERMVLQAGPNKHLVLLLNKIDLVPREAAEKWLTYLREEFPAVAFKCSTQEQRSNLGWKSSKASKPSNILQTSDCLGADTLIKLLKNYSRSHELKKSITVGIIGLPNVGKSSLINSLKRAHVVNVGATPGLTRSLQEVHLDKNVKLLDCPGVVMLKSSGNDASIALRNCKRIEKLDDPVSPVKEILKLCPASMLVTLYKIPSFETVDDFLYKVATVRGKLKKGGLVDIEAAARIVLHDWNEGKIPYYTMPPKRDQGGHAESKIVTELAKEFNIDEVYSGESTFIGSLKTVNEFNPVEVPSNDPLNFDETMLEDGSKSETIEEEEAGVESDDESMGGEEKEETGKSKEKSEASKQNEKLYGADKMLNTKKQKAEKKKRKKAKNAADGEDHMDGDYDFKVDYAKNTAMDEGGDENPVEAEVPMAGLEWPEE</sequence>
<evidence type="ECO:0000256" key="2">
    <source>
        <dbReference type="ARBA" id="ARBA00022741"/>
    </source>
</evidence>
<comment type="subcellular location">
    <subcellularLocation>
        <location evidence="1">Nucleus</location>
        <location evidence="1">Nucleolus</location>
    </subcellularLocation>
</comment>
<dbReference type="PRINTS" id="PR00326">
    <property type="entry name" value="GTP1OBG"/>
</dbReference>
<keyword evidence="4" id="KW-0342">GTP-binding</keyword>
<feature type="compositionally biased region" description="Basic residues" evidence="6">
    <location>
        <begin position="1"/>
        <end position="44"/>
    </location>
</feature>
<feature type="region of interest" description="Disordered" evidence="6">
    <location>
        <begin position="1"/>
        <end position="60"/>
    </location>
</feature>
<evidence type="ECO:0000256" key="4">
    <source>
        <dbReference type="ARBA" id="ARBA00023134"/>
    </source>
</evidence>
<evidence type="ECO:0000313" key="8">
    <source>
        <dbReference type="EMBL" id="CAA7017136.1"/>
    </source>
</evidence>
<evidence type="ECO:0000256" key="6">
    <source>
        <dbReference type="SAM" id="MobiDB-lite"/>
    </source>
</evidence>
<dbReference type="InterPro" id="IPR030378">
    <property type="entry name" value="G_CP_dom"/>
</dbReference>
<dbReference type="AlphaFoldDB" id="A0A6D2HRB5"/>
<dbReference type="CDD" id="cd04178">
    <property type="entry name" value="Nucleostemin_like"/>
    <property type="match status" value="1"/>
</dbReference>
<dbReference type="Proteomes" id="UP000467841">
    <property type="component" value="Unassembled WGS sequence"/>
</dbReference>
<keyword evidence="2" id="KW-0547">Nucleotide-binding</keyword>
<dbReference type="OrthoDB" id="444945at2759"/>
<dbReference type="EMBL" id="CACVBM020000288">
    <property type="protein sequence ID" value="CAA7017136.1"/>
    <property type="molecule type" value="Genomic_DNA"/>
</dbReference>
<dbReference type="GO" id="GO:0005525">
    <property type="term" value="F:GTP binding"/>
    <property type="evidence" value="ECO:0007669"/>
    <property type="project" value="UniProtKB-KW"/>
</dbReference>
<dbReference type="FunFam" id="3.40.50.300:FF:000571">
    <property type="entry name" value="Guanine nucleotide-binding protein-like NSN1"/>
    <property type="match status" value="1"/>
</dbReference>
<gene>
    <name evidence="8" type="ORF">MERR_LOCUS4371</name>
</gene>
<feature type="region of interest" description="Disordered" evidence="6">
    <location>
        <begin position="462"/>
        <end position="596"/>
    </location>
</feature>
<dbReference type="InterPro" id="IPR006073">
    <property type="entry name" value="GTP-bd"/>
</dbReference>
<feature type="compositionally biased region" description="Basic and acidic residues" evidence="6">
    <location>
        <begin position="549"/>
        <end position="567"/>
    </location>
</feature>
<keyword evidence="5" id="KW-0539">Nucleus</keyword>
<dbReference type="InterPro" id="IPR027417">
    <property type="entry name" value="P-loop_NTPase"/>
</dbReference>
<evidence type="ECO:0000256" key="5">
    <source>
        <dbReference type="ARBA" id="ARBA00023242"/>
    </source>
</evidence>
<dbReference type="GO" id="GO:0005730">
    <property type="term" value="C:nucleolus"/>
    <property type="evidence" value="ECO:0007669"/>
    <property type="project" value="UniProtKB-SubCell"/>
</dbReference>
<feature type="region of interest" description="Disordered" evidence="6">
    <location>
        <begin position="83"/>
        <end position="116"/>
    </location>
</feature>
<feature type="compositionally biased region" description="Basic and acidic residues" evidence="6">
    <location>
        <begin position="508"/>
        <end position="527"/>
    </location>
</feature>
<protein>
    <recommendedName>
        <fullName evidence="7">CP-type G domain-containing protein</fullName>
    </recommendedName>
</protein>
<name>A0A6D2HRB5_9BRAS</name>
<dbReference type="InterPro" id="IPR023179">
    <property type="entry name" value="GTP-bd_ortho_bundle_sf"/>
</dbReference>
<dbReference type="PANTHER" id="PTHR11089">
    <property type="entry name" value="GTP-BINDING PROTEIN-RELATED"/>
    <property type="match status" value="1"/>
</dbReference>
<dbReference type="Pfam" id="PF01926">
    <property type="entry name" value="MMR_HSR1"/>
    <property type="match status" value="1"/>
</dbReference>
<evidence type="ECO:0000256" key="1">
    <source>
        <dbReference type="ARBA" id="ARBA00004604"/>
    </source>
</evidence>
<dbReference type="Pfam" id="PF08701">
    <property type="entry name" value="GN3L_Grn1"/>
    <property type="match status" value="1"/>
</dbReference>
<evidence type="ECO:0000256" key="3">
    <source>
        <dbReference type="ARBA" id="ARBA00023054"/>
    </source>
</evidence>
<comment type="caution">
    <text evidence="8">The sequence shown here is derived from an EMBL/GenBank/DDBJ whole genome shotgun (WGS) entry which is preliminary data.</text>
</comment>